<protein>
    <submittedName>
        <fullName evidence="2">Uncharacterized protein</fullName>
    </submittedName>
</protein>
<evidence type="ECO:0000313" key="1">
    <source>
        <dbReference type="Proteomes" id="UP000887576"/>
    </source>
</evidence>
<proteinExistence type="predicted"/>
<dbReference type="WBParaSite" id="JU765_v2.g9269.t1">
    <property type="protein sequence ID" value="JU765_v2.g9269.t1"/>
    <property type="gene ID" value="JU765_v2.g9269"/>
</dbReference>
<reference evidence="2" key="1">
    <citation type="submission" date="2022-11" db="UniProtKB">
        <authorList>
            <consortium name="WormBaseParasite"/>
        </authorList>
    </citation>
    <scope>IDENTIFICATION</scope>
</reference>
<accession>A0AC34RQJ1</accession>
<evidence type="ECO:0000313" key="2">
    <source>
        <dbReference type="WBParaSite" id="JU765_v2.g9269.t1"/>
    </source>
</evidence>
<sequence>MLKNTGKFAGKTILITGASRGIGKEIGLKLAKDGANIVIAAKTAEPHPKLPGTIFTAADEMYAAGGRGLPCVVDVRDEKSVDKCVDAAVAEFGGIDILINNASAISVTDTLSTEMKRYDLMHQINLRGSFLMAKKCIPYLKKAENPHILTMSPPLNMDPKWFGSHVAYTISKYEEDIIEIKRYDPNIKAYKVFYINQKSSNTSSTGSQTLPIAPSPIPRILSPAPSSRQYKPSDGSLTTEDYNNASFIRGPESIRSTGSEWKYTATSSNPRPNRVYQTSANGTTFAVRAPEEQQPPTLRINPQGYFEPVPPPKPVRAVDPEFLQTGEEQMAVLRSGQQRKSRRTRGTLPNRQRKMVRSHPAPRVIEEYEEEYESDVEAAMENGDFQYGMKPSRKMQSNYRVNGDPHL</sequence>
<dbReference type="Proteomes" id="UP000887576">
    <property type="component" value="Unplaced"/>
</dbReference>
<organism evidence="1 2">
    <name type="scientific">Panagrolaimus sp. JU765</name>
    <dbReference type="NCBI Taxonomy" id="591449"/>
    <lineage>
        <taxon>Eukaryota</taxon>
        <taxon>Metazoa</taxon>
        <taxon>Ecdysozoa</taxon>
        <taxon>Nematoda</taxon>
        <taxon>Chromadorea</taxon>
        <taxon>Rhabditida</taxon>
        <taxon>Tylenchina</taxon>
        <taxon>Panagrolaimomorpha</taxon>
        <taxon>Panagrolaimoidea</taxon>
        <taxon>Panagrolaimidae</taxon>
        <taxon>Panagrolaimus</taxon>
    </lineage>
</organism>
<name>A0AC34RQJ1_9BILA</name>